<dbReference type="Gene3D" id="1.10.4100.10">
    <property type="entry name" value="2-methylcitrate dehydratase PrpD"/>
    <property type="match status" value="1"/>
</dbReference>
<dbReference type="InterPro" id="IPR042183">
    <property type="entry name" value="MmgE/PrpD_sf_1"/>
</dbReference>
<feature type="domain" description="MmgE/PrpD C-terminal" evidence="3">
    <location>
        <begin position="267"/>
        <end position="422"/>
    </location>
</feature>
<evidence type="ECO:0000256" key="1">
    <source>
        <dbReference type="ARBA" id="ARBA00006174"/>
    </source>
</evidence>
<dbReference type="PANTHER" id="PTHR16943">
    <property type="entry name" value="2-METHYLCITRATE DEHYDRATASE-RELATED"/>
    <property type="match status" value="1"/>
</dbReference>
<dbReference type="InterPro" id="IPR045337">
    <property type="entry name" value="MmgE_PrpD_C"/>
</dbReference>
<proteinExistence type="inferred from homology"/>
<keyword evidence="5" id="KW-1185">Reference proteome</keyword>
<reference evidence="4 5" key="1">
    <citation type="submission" date="2019-03" db="EMBL/GenBank/DDBJ databases">
        <title>Genomic Encyclopedia of Type Strains, Phase IV (KMG-IV): sequencing the most valuable type-strain genomes for metagenomic binning, comparative biology and taxonomic classification.</title>
        <authorList>
            <person name="Goeker M."/>
        </authorList>
    </citation>
    <scope>NUCLEOTIDE SEQUENCE [LARGE SCALE GENOMIC DNA]</scope>
    <source>
        <strain evidence="4 5">DSM 25903</strain>
    </source>
</reference>
<dbReference type="GO" id="GO:0016829">
    <property type="term" value="F:lyase activity"/>
    <property type="evidence" value="ECO:0007669"/>
    <property type="project" value="InterPro"/>
</dbReference>
<accession>A0A4R7C4E4</accession>
<dbReference type="Gene3D" id="3.30.1330.120">
    <property type="entry name" value="2-methylcitrate dehydratase PrpD"/>
    <property type="match status" value="1"/>
</dbReference>
<dbReference type="Pfam" id="PF03972">
    <property type="entry name" value="MmgE_PrpD_N"/>
    <property type="match status" value="1"/>
</dbReference>
<evidence type="ECO:0000313" key="4">
    <source>
        <dbReference type="EMBL" id="TDR92883.1"/>
    </source>
</evidence>
<protein>
    <submittedName>
        <fullName evidence="4">2-methylcitrate dehydratase PrpD</fullName>
    </submittedName>
</protein>
<feature type="domain" description="MmgE/PrpD N-terminal" evidence="2">
    <location>
        <begin position="7"/>
        <end position="246"/>
    </location>
</feature>
<dbReference type="InterPro" id="IPR036148">
    <property type="entry name" value="MmgE/PrpD_sf"/>
</dbReference>
<dbReference type="Proteomes" id="UP000295122">
    <property type="component" value="Unassembled WGS sequence"/>
</dbReference>
<dbReference type="RefSeq" id="WP_133767937.1">
    <property type="nucleotide sequence ID" value="NZ_SNZR01000011.1"/>
</dbReference>
<dbReference type="InterPro" id="IPR045336">
    <property type="entry name" value="MmgE_PrpD_N"/>
</dbReference>
<evidence type="ECO:0000259" key="2">
    <source>
        <dbReference type="Pfam" id="PF03972"/>
    </source>
</evidence>
<comment type="caution">
    <text evidence="4">The sequence shown here is derived from an EMBL/GenBank/DDBJ whole genome shotgun (WGS) entry which is preliminary data.</text>
</comment>
<gene>
    <name evidence="4" type="ORF">EV668_0125</name>
</gene>
<dbReference type="OrthoDB" id="9795089at2"/>
<dbReference type="PANTHER" id="PTHR16943:SF8">
    <property type="entry name" value="2-METHYLCITRATE DEHYDRATASE"/>
    <property type="match status" value="1"/>
</dbReference>
<dbReference type="EMBL" id="SNZR01000011">
    <property type="protein sequence ID" value="TDR92883.1"/>
    <property type="molecule type" value="Genomic_DNA"/>
</dbReference>
<dbReference type="InterPro" id="IPR042188">
    <property type="entry name" value="MmgE/PrpD_sf_2"/>
</dbReference>
<sequence>MPSTAAESLADHFVHLKVEDIPQNHLDDAKALVRDYLGVALGGSQTGSAEAATRFVLATGGTAESTLIGHGARVPAIHAAFTNAISSHSIELDDVDILALFHFSPPVVSAALAVAEREKSSGQDFVAAVVAGCEMMARASEATNFSLRDRGYHTTPVCGVFGATIAAARLLKLDVEQTVSALGLAGAQASGLMEMYGPSMQKRFNPGPAARNGVTAALMAQAGFTGTASIFDGERGFCRTFSDRHDIGALTRDLGKTFPIHIEYKAYSCARPIHNAIDCALDIRRQLTEPLSAARSITMRRHPAWAHYHLNTRPKTYHEAQVSLPYSVAVALIEGAAFFPQYQNSKLADPEIRRLSDMVEVVADETLPRGVSCLMTLRTEGGAELSSQIDHPKGSIANPMTPEEMNRKVHLLGDPVIGEGAVSDMIRAVDRIESLSGIGEVLRTTIPTRQAA</sequence>
<organism evidence="4 5">
    <name type="scientific">Enterovirga rhinocerotis</name>
    <dbReference type="NCBI Taxonomy" id="1339210"/>
    <lineage>
        <taxon>Bacteria</taxon>
        <taxon>Pseudomonadati</taxon>
        <taxon>Pseudomonadota</taxon>
        <taxon>Alphaproteobacteria</taxon>
        <taxon>Hyphomicrobiales</taxon>
        <taxon>Methylobacteriaceae</taxon>
        <taxon>Enterovirga</taxon>
    </lineage>
</organism>
<evidence type="ECO:0000313" key="5">
    <source>
        <dbReference type="Proteomes" id="UP000295122"/>
    </source>
</evidence>
<name>A0A4R7C4E4_9HYPH</name>
<comment type="similarity">
    <text evidence="1">Belongs to the PrpD family.</text>
</comment>
<dbReference type="Pfam" id="PF19305">
    <property type="entry name" value="MmgE_PrpD_C"/>
    <property type="match status" value="1"/>
</dbReference>
<evidence type="ECO:0000259" key="3">
    <source>
        <dbReference type="Pfam" id="PF19305"/>
    </source>
</evidence>
<dbReference type="SUPFAM" id="SSF103378">
    <property type="entry name" value="2-methylcitrate dehydratase PrpD"/>
    <property type="match status" value="1"/>
</dbReference>
<dbReference type="InterPro" id="IPR005656">
    <property type="entry name" value="MmgE_PrpD"/>
</dbReference>
<dbReference type="AlphaFoldDB" id="A0A4R7C4E4"/>